<feature type="domain" description="Glycosyl hydrolase family 92 N-terminal" evidence="3">
    <location>
        <begin position="69"/>
        <end position="326"/>
    </location>
</feature>
<dbReference type="Pfam" id="PF07971">
    <property type="entry name" value="Glyco_hydro_92"/>
    <property type="match status" value="1"/>
</dbReference>
<proteinExistence type="predicted"/>
<dbReference type="Gene3D" id="3.30.2080.10">
    <property type="entry name" value="GH92 mannosidase domain"/>
    <property type="match status" value="1"/>
</dbReference>
<dbReference type="FunFam" id="1.20.1050.60:FF:000002">
    <property type="entry name" value="Glycosyl hydrolase family 92"/>
    <property type="match status" value="1"/>
</dbReference>
<dbReference type="Proteomes" id="UP000008066">
    <property type="component" value="Unassembled WGS sequence"/>
</dbReference>
<dbReference type="InterPro" id="IPR014718">
    <property type="entry name" value="GH-type_carb-bd"/>
</dbReference>
<dbReference type="InterPro" id="IPR050883">
    <property type="entry name" value="PNGase"/>
</dbReference>
<evidence type="ECO:0000259" key="2">
    <source>
        <dbReference type="Pfam" id="PF07971"/>
    </source>
</evidence>
<dbReference type="GO" id="GO:0005975">
    <property type="term" value="P:carbohydrate metabolic process"/>
    <property type="evidence" value="ECO:0007669"/>
    <property type="project" value="InterPro"/>
</dbReference>
<dbReference type="Gene3D" id="2.70.98.10">
    <property type="match status" value="1"/>
</dbReference>
<evidence type="ECO:0000259" key="3">
    <source>
        <dbReference type="Pfam" id="PF17678"/>
    </source>
</evidence>
<dbReference type="AlphaFoldDB" id="G0SAP0"/>
<keyword evidence="1" id="KW-0812">Transmembrane</keyword>
<dbReference type="OMA" id="DFTGNTY"/>
<dbReference type="InterPro" id="IPR008928">
    <property type="entry name" value="6-hairpin_glycosidase_sf"/>
</dbReference>
<dbReference type="Gene3D" id="1.20.1050.60">
    <property type="entry name" value="alpha-1,2-mannosidase"/>
    <property type="match status" value="1"/>
</dbReference>
<dbReference type="eggNOG" id="ENOG502QR5Q">
    <property type="taxonomic scope" value="Eukaryota"/>
</dbReference>
<dbReference type="EMBL" id="GL988043">
    <property type="protein sequence ID" value="EGS19812.1"/>
    <property type="molecule type" value="Genomic_DNA"/>
</dbReference>
<dbReference type="InterPro" id="IPR041371">
    <property type="entry name" value="GH92_N"/>
</dbReference>
<dbReference type="KEGG" id="cthr:CTHT_0042960"/>
<evidence type="ECO:0000313" key="4">
    <source>
        <dbReference type="EMBL" id="EGS19812.1"/>
    </source>
</evidence>
<dbReference type="Pfam" id="PF17678">
    <property type="entry name" value="Glyco_hydro_92N"/>
    <property type="match status" value="1"/>
</dbReference>
<dbReference type="GO" id="GO:0005634">
    <property type="term" value="C:nucleus"/>
    <property type="evidence" value="ECO:0007669"/>
    <property type="project" value="TreeGrafter"/>
</dbReference>
<name>G0SAP0_CHATD</name>
<dbReference type="PANTHER" id="PTHR12143">
    <property type="entry name" value="PEPTIDE N-GLYCANASE PNGASE -RELATED"/>
    <property type="match status" value="1"/>
</dbReference>
<evidence type="ECO:0000313" key="5">
    <source>
        <dbReference type="Proteomes" id="UP000008066"/>
    </source>
</evidence>
<dbReference type="GO" id="GO:0000224">
    <property type="term" value="F:peptide-N4-(N-acetyl-beta-glucosaminyl)asparagine amidase activity"/>
    <property type="evidence" value="ECO:0007669"/>
    <property type="project" value="TreeGrafter"/>
</dbReference>
<dbReference type="SUPFAM" id="SSF48208">
    <property type="entry name" value="Six-hairpin glycosidases"/>
    <property type="match status" value="1"/>
</dbReference>
<dbReference type="Gene3D" id="1.20.1610.10">
    <property type="entry name" value="alpha-1,2-mannosidases domains"/>
    <property type="match status" value="1"/>
</dbReference>
<dbReference type="PANTHER" id="PTHR12143:SF42">
    <property type="entry name" value="PUTATIVE SUBFAMILY (AFU_ORTHOLOGUE AFUA_6G13760)-RELATED"/>
    <property type="match status" value="1"/>
</dbReference>
<dbReference type="FunFam" id="2.70.98.10:FF:000010">
    <property type="entry name" value="Alpha-1,2-mannosidase family protein"/>
    <property type="match status" value="1"/>
</dbReference>
<dbReference type="FunFam" id="3.30.2080.10:FF:000001">
    <property type="entry name" value="Alpha-1,2-mannosidase subfamily"/>
    <property type="match status" value="1"/>
</dbReference>
<keyword evidence="5" id="KW-1185">Reference proteome</keyword>
<dbReference type="GO" id="GO:0006516">
    <property type="term" value="P:glycoprotein catabolic process"/>
    <property type="evidence" value="ECO:0007669"/>
    <property type="project" value="TreeGrafter"/>
</dbReference>
<reference evidence="4 5" key="1">
    <citation type="journal article" date="2011" name="Cell">
        <title>Insight into structure and assembly of the nuclear pore complex by utilizing the genome of a eukaryotic thermophile.</title>
        <authorList>
            <person name="Amlacher S."/>
            <person name="Sarges P."/>
            <person name="Flemming D."/>
            <person name="van Noort V."/>
            <person name="Kunze R."/>
            <person name="Devos D.P."/>
            <person name="Arumugam M."/>
            <person name="Bork P."/>
            <person name="Hurt E."/>
        </authorList>
    </citation>
    <scope>NUCLEOTIDE SEQUENCE [LARGE SCALE GENOMIC DNA]</scope>
    <source>
        <strain evidence="5">DSM 1495 / CBS 144.50 / IMI 039719</strain>
    </source>
</reference>
<gene>
    <name evidence="4" type="ORF">CTHT_0042960</name>
</gene>
<dbReference type="GO" id="GO:0005829">
    <property type="term" value="C:cytosol"/>
    <property type="evidence" value="ECO:0007669"/>
    <property type="project" value="TreeGrafter"/>
</dbReference>
<evidence type="ECO:0000256" key="1">
    <source>
        <dbReference type="SAM" id="Phobius"/>
    </source>
</evidence>
<protein>
    <submittedName>
        <fullName evidence="4">Alpha-1,2-mannosidase-like protein</fullName>
    </submittedName>
</protein>
<feature type="domain" description="Glycosyl hydrolase family 92" evidence="2">
    <location>
        <begin position="332"/>
        <end position="828"/>
    </location>
</feature>
<dbReference type="OrthoDB" id="449263at2759"/>
<dbReference type="GeneID" id="18258334"/>
<organism evidence="5">
    <name type="scientific">Chaetomium thermophilum (strain DSM 1495 / CBS 144.50 / IMI 039719)</name>
    <name type="common">Thermochaetoides thermophila</name>
    <dbReference type="NCBI Taxonomy" id="759272"/>
    <lineage>
        <taxon>Eukaryota</taxon>
        <taxon>Fungi</taxon>
        <taxon>Dikarya</taxon>
        <taxon>Ascomycota</taxon>
        <taxon>Pezizomycotina</taxon>
        <taxon>Sordariomycetes</taxon>
        <taxon>Sordariomycetidae</taxon>
        <taxon>Sordariales</taxon>
        <taxon>Chaetomiaceae</taxon>
        <taxon>Thermochaetoides</taxon>
    </lineage>
</organism>
<dbReference type="HOGENOM" id="CLU_003690_4_1_1"/>
<dbReference type="RefSeq" id="XP_006694697.1">
    <property type="nucleotide sequence ID" value="XM_006694634.1"/>
</dbReference>
<accession>G0SAP0</accession>
<dbReference type="GO" id="GO:0030246">
    <property type="term" value="F:carbohydrate binding"/>
    <property type="evidence" value="ECO:0007669"/>
    <property type="project" value="InterPro"/>
</dbReference>
<sequence>MGTEDSPYHKALMAVPVSLRGMPRSPRVIVYTLAFIAIFYSIPWLNLGSRDGIIPPLFQRRPRYDVLQYVDPLIGTANGGHVFPGATLPYGMAKPVADTQSPGENAAGYVSDTNPILGFSHLHDSGTGGNPSLGNFPLFVHPGCANDDYRACRFAVNNRPVYRIPDQVFASPGYFAINLTNTVRAEMTASQHVALYRFGFSGKEKVDTLEGRGIPYSPLVLVDLVDLMNSRSAGGVQVYPESGRIVGDGQYSPSFGTGRYQAFFCADFKGARIRRSGTFIGDDAREEPKFFGGHEPGWNNPSGSAGAWVQFERPEGDELLVRVGVSFISVDQACENAEREIGDWDFERVEGEARTAWRKKLGAIEIDPRGVSDELQVTFWSGLYRSMLSPQNYTGENQLWNSTEPYYDSFYCIWDSFRAQHPLLTIIDPVAQTEMIRALVDIFRHEGKLPDCRMSFSKGFTQGGSNADIVIADAWVKNLTANIDWETAYEAVVSDAEIEPPEWGIQGRGSLVSWHKLGYIPWDDKDVNGTGPMSRSVSRGVEYAYDDFCIAQLAEGLNRPADAHKYRLRGANWQNFWNPDQLDLPSPEKTQYRNPNDPSSYSDLVPLTGFKGFLQPRLRNGTFRHQPVRTCSPVSDFHSCYFDTVYDTYEGSPWLYSFFAPQDMATLIRLMGGRDTFVSRLAYFHESGIAYMGNEQAFLPTFQFHYAGRPGMSSYYVRKYIPSLFNASVNGIPGNDDCAMGAFTAFAMMGFFPVAGQDVYLLTPPFFREVRIKAWEEGKWAVIRVRNFDERGRRIYVREAWLNGRKYTRNWITHGFFRKGGVLEFVVGEEEGDWGTREEDVPPSYPVKEWVPSRGMSPEELAAELAG</sequence>
<keyword evidence="1" id="KW-1133">Transmembrane helix</keyword>
<feature type="transmembrane region" description="Helical" evidence="1">
    <location>
        <begin position="28"/>
        <end position="47"/>
    </location>
</feature>
<dbReference type="InterPro" id="IPR012939">
    <property type="entry name" value="Glyco_hydro_92"/>
</dbReference>
<keyword evidence="1" id="KW-0472">Membrane</keyword>